<name>A0A937RL04_9ACTN</name>
<feature type="domain" description="Major facilitator superfamily (MFS) profile" evidence="7">
    <location>
        <begin position="20"/>
        <end position="470"/>
    </location>
</feature>
<feature type="transmembrane region" description="Helical" evidence="6">
    <location>
        <begin position="204"/>
        <end position="223"/>
    </location>
</feature>
<evidence type="ECO:0000256" key="6">
    <source>
        <dbReference type="SAM" id="Phobius"/>
    </source>
</evidence>
<keyword evidence="9" id="KW-1185">Reference proteome</keyword>
<dbReference type="InterPro" id="IPR036259">
    <property type="entry name" value="MFS_trans_sf"/>
</dbReference>
<feature type="transmembrane region" description="Helical" evidence="6">
    <location>
        <begin position="369"/>
        <end position="392"/>
    </location>
</feature>
<dbReference type="PANTHER" id="PTHR42718:SF9">
    <property type="entry name" value="MAJOR FACILITATOR SUPERFAMILY MULTIDRUG TRANSPORTER MFSC"/>
    <property type="match status" value="1"/>
</dbReference>
<dbReference type="EMBL" id="JAEACQ010000255">
    <property type="protein sequence ID" value="MBL7630835.1"/>
    <property type="molecule type" value="Genomic_DNA"/>
</dbReference>
<organism evidence="8 9">
    <name type="scientific">Frankia nepalensis</name>
    <dbReference type="NCBI Taxonomy" id="1836974"/>
    <lineage>
        <taxon>Bacteria</taxon>
        <taxon>Bacillati</taxon>
        <taxon>Actinomycetota</taxon>
        <taxon>Actinomycetes</taxon>
        <taxon>Frankiales</taxon>
        <taxon>Frankiaceae</taxon>
        <taxon>Frankia</taxon>
    </lineage>
</organism>
<feature type="transmembrane region" description="Helical" evidence="6">
    <location>
        <begin position="413"/>
        <end position="434"/>
    </location>
</feature>
<keyword evidence="5 6" id="KW-0472">Membrane</keyword>
<comment type="subcellular location">
    <subcellularLocation>
        <location evidence="1">Cell membrane</location>
        <topology evidence="1">Multi-pass membrane protein</topology>
    </subcellularLocation>
</comment>
<dbReference type="RefSeq" id="WP_203000794.1">
    <property type="nucleotide sequence ID" value="NZ_JADWYU010000126.1"/>
</dbReference>
<evidence type="ECO:0000256" key="4">
    <source>
        <dbReference type="ARBA" id="ARBA00022989"/>
    </source>
</evidence>
<reference evidence="8" key="1">
    <citation type="submission" date="2020-12" db="EMBL/GenBank/DDBJ databases">
        <title>Genomic characterization of non-nitrogen-fixing Frankia strains.</title>
        <authorList>
            <person name="Carlos-Shanley C."/>
            <person name="Guerra T."/>
            <person name="Hahn D."/>
        </authorList>
    </citation>
    <scope>NUCLEOTIDE SEQUENCE</scope>
    <source>
        <strain evidence="8">CN6</strain>
    </source>
</reference>
<feature type="transmembrane region" description="Helical" evidence="6">
    <location>
        <begin position="86"/>
        <end position="105"/>
    </location>
</feature>
<feature type="transmembrane region" description="Helical" evidence="6">
    <location>
        <begin position="343"/>
        <end position="363"/>
    </location>
</feature>
<dbReference type="SUPFAM" id="SSF103473">
    <property type="entry name" value="MFS general substrate transporter"/>
    <property type="match status" value="1"/>
</dbReference>
<gene>
    <name evidence="8" type="ORF">I7412_27470</name>
</gene>
<dbReference type="GO" id="GO:0005886">
    <property type="term" value="C:plasma membrane"/>
    <property type="evidence" value="ECO:0007669"/>
    <property type="project" value="UniProtKB-SubCell"/>
</dbReference>
<comment type="caution">
    <text evidence="8">The sequence shown here is derived from an EMBL/GenBank/DDBJ whole genome shotgun (WGS) entry which is preliminary data.</text>
</comment>
<evidence type="ECO:0000256" key="5">
    <source>
        <dbReference type="ARBA" id="ARBA00023136"/>
    </source>
</evidence>
<evidence type="ECO:0000256" key="1">
    <source>
        <dbReference type="ARBA" id="ARBA00004651"/>
    </source>
</evidence>
<dbReference type="Gene3D" id="1.20.1720.10">
    <property type="entry name" value="Multidrug resistance protein D"/>
    <property type="match status" value="1"/>
</dbReference>
<dbReference type="Proteomes" id="UP000604475">
    <property type="component" value="Unassembled WGS sequence"/>
</dbReference>
<sequence length="500" mass="50578">MSARASQPASSTATGHPAWIVGVLASAGIVISVSQTIVVPLIPSFPSLLRTSASNASWVITATLLTAAVAMPVLGRLGDLYGKRRMMLVSTWSLVAGSALCALSSSLVPIVVGRALQGVGMGVIPLGLSVMRDVLPPRRLPGAVAVMSSSMGVGASLGLPLSAVVAQNADWHVLFWISGATGLVFAVLLPLVVPEPPTRAEGRFDLAGAVALSVGLTALLLMITKGTDWGWASPTTLSLLAAAVVVLASWGAWELRVSAPLVDLRTTARRPVLLTNLAGIVIGFAMYANGLVVPQLLQLPEATGYGLGQSLLAAGLWMAPGGLGMMLFSPVTARLIGGRGPKWALVIGSAVVAAGYLLALPLMGSTIGVVAFSLVISSGVALAYGAMPALIMDAVPLSQSAAANSLNSLMRSVGTSTSSAVIAMVLAHLTVSLGPTQVPSEAGVRLAFLLGAAAAVAALLIALALPARHPRTTADKAALITTASGPALARPVEAVQDLAR</sequence>
<evidence type="ECO:0000313" key="8">
    <source>
        <dbReference type="EMBL" id="MBL7630835.1"/>
    </source>
</evidence>
<dbReference type="PROSITE" id="PS50850">
    <property type="entry name" value="MFS"/>
    <property type="match status" value="1"/>
</dbReference>
<dbReference type="PANTHER" id="PTHR42718">
    <property type="entry name" value="MAJOR FACILITATOR SUPERFAMILY MULTIDRUG TRANSPORTER MFSC"/>
    <property type="match status" value="1"/>
</dbReference>
<feature type="transmembrane region" description="Helical" evidence="6">
    <location>
        <begin position="20"/>
        <end position="43"/>
    </location>
</feature>
<feature type="transmembrane region" description="Helical" evidence="6">
    <location>
        <begin position="273"/>
        <end position="292"/>
    </location>
</feature>
<dbReference type="CDD" id="cd17504">
    <property type="entry name" value="MFS_MMR_MDR_like"/>
    <property type="match status" value="1"/>
</dbReference>
<dbReference type="Pfam" id="PF07690">
    <property type="entry name" value="MFS_1"/>
    <property type="match status" value="1"/>
</dbReference>
<feature type="transmembrane region" description="Helical" evidence="6">
    <location>
        <begin position="171"/>
        <end position="192"/>
    </location>
</feature>
<dbReference type="Gene3D" id="1.20.1250.20">
    <property type="entry name" value="MFS general substrate transporter like domains"/>
    <property type="match status" value="1"/>
</dbReference>
<dbReference type="GO" id="GO:0022857">
    <property type="term" value="F:transmembrane transporter activity"/>
    <property type="evidence" value="ECO:0007669"/>
    <property type="project" value="InterPro"/>
</dbReference>
<feature type="transmembrane region" description="Helical" evidence="6">
    <location>
        <begin position="312"/>
        <end position="331"/>
    </location>
</feature>
<feature type="transmembrane region" description="Helical" evidence="6">
    <location>
        <begin position="229"/>
        <end position="253"/>
    </location>
</feature>
<evidence type="ECO:0000256" key="2">
    <source>
        <dbReference type="ARBA" id="ARBA00022448"/>
    </source>
</evidence>
<dbReference type="InterPro" id="IPR011701">
    <property type="entry name" value="MFS"/>
</dbReference>
<protein>
    <submittedName>
        <fullName evidence="8">MFS transporter</fullName>
    </submittedName>
</protein>
<keyword evidence="3 6" id="KW-0812">Transmembrane</keyword>
<evidence type="ECO:0000313" key="9">
    <source>
        <dbReference type="Proteomes" id="UP000604475"/>
    </source>
</evidence>
<keyword evidence="2" id="KW-0813">Transport</keyword>
<dbReference type="AlphaFoldDB" id="A0A937RL04"/>
<proteinExistence type="predicted"/>
<feature type="transmembrane region" description="Helical" evidence="6">
    <location>
        <begin position="55"/>
        <end position="74"/>
    </location>
</feature>
<accession>A0A937RL04</accession>
<keyword evidence="4 6" id="KW-1133">Transmembrane helix</keyword>
<feature type="transmembrane region" description="Helical" evidence="6">
    <location>
        <begin position="446"/>
        <end position="467"/>
    </location>
</feature>
<evidence type="ECO:0000256" key="3">
    <source>
        <dbReference type="ARBA" id="ARBA00022692"/>
    </source>
</evidence>
<dbReference type="InterPro" id="IPR020846">
    <property type="entry name" value="MFS_dom"/>
</dbReference>
<evidence type="ECO:0000259" key="7">
    <source>
        <dbReference type="PROSITE" id="PS50850"/>
    </source>
</evidence>